<dbReference type="Proteomes" id="UP000308001">
    <property type="component" value="Unassembled WGS sequence"/>
</dbReference>
<evidence type="ECO:0000256" key="4">
    <source>
        <dbReference type="ARBA" id="ARBA00022833"/>
    </source>
</evidence>
<comment type="caution">
    <text evidence="9">The sequence shown here is derived from an EMBL/GenBank/DDBJ whole genome shotgun (WGS) entry which is preliminary data.</text>
</comment>
<dbReference type="InterPro" id="IPR006171">
    <property type="entry name" value="TOPRIM_dom"/>
</dbReference>
<dbReference type="EMBL" id="VBUF01000003">
    <property type="protein sequence ID" value="TLS71954.1"/>
    <property type="molecule type" value="Genomic_DNA"/>
</dbReference>
<evidence type="ECO:0000256" key="3">
    <source>
        <dbReference type="ARBA" id="ARBA00022771"/>
    </source>
</evidence>
<dbReference type="NCBIfam" id="TIGR00615">
    <property type="entry name" value="recR"/>
    <property type="match status" value="1"/>
</dbReference>
<dbReference type="PATRIC" id="fig|544718.43.peg.1243"/>
<evidence type="ECO:0000313" key="9">
    <source>
        <dbReference type="EMBL" id="OCL99375.1"/>
    </source>
</evidence>
<gene>
    <name evidence="7 9" type="primary">recR</name>
    <name evidence="9" type="ORF">AAX29_01189</name>
    <name evidence="10" type="ORF">FE246_05890</name>
</gene>
<keyword evidence="2 7" id="KW-0227">DNA damage</keyword>
<dbReference type="OrthoDB" id="9802672at2"/>
<name>A0A1C0B6Z7_9BACT</name>
<keyword evidence="1 7" id="KW-0479">Metal-binding</keyword>
<dbReference type="PANTHER" id="PTHR30446:SF0">
    <property type="entry name" value="RECOMBINATION PROTEIN RECR"/>
    <property type="match status" value="1"/>
</dbReference>
<dbReference type="HAMAP" id="MF_00017">
    <property type="entry name" value="RecR"/>
    <property type="match status" value="1"/>
</dbReference>
<evidence type="ECO:0000256" key="2">
    <source>
        <dbReference type="ARBA" id="ARBA00022763"/>
    </source>
</evidence>
<reference evidence="11" key="2">
    <citation type="submission" date="2015-05" db="EMBL/GenBank/DDBJ databases">
        <authorList>
            <person name="Rovetto F."/>
            <person name="Cocolin L."/>
            <person name="Illeghems K."/>
            <person name="Van Nieuwerburgh F."/>
            <person name="Houf K."/>
        </authorList>
    </citation>
    <scope>NUCLEOTIDE SEQUENCE [LARGE SCALE GENOMIC DNA]</scope>
    <source>
        <strain evidence="11">DU22</strain>
    </source>
</reference>
<dbReference type="RefSeq" id="WP_066183794.1">
    <property type="nucleotide sequence ID" value="NZ_LCUJ01000003.1"/>
</dbReference>
<evidence type="ECO:0000256" key="6">
    <source>
        <dbReference type="ARBA" id="ARBA00023204"/>
    </source>
</evidence>
<dbReference type="Pfam" id="PF21176">
    <property type="entry name" value="RecR_HhH"/>
    <property type="match status" value="1"/>
</dbReference>
<keyword evidence="5 7" id="KW-0233">DNA recombination</keyword>
<proteinExistence type="inferred from homology"/>
<dbReference type="EMBL" id="LCUJ01000003">
    <property type="protein sequence ID" value="OCL99375.1"/>
    <property type="molecule type" value="Genomic_DNA"/>
</dbReference>
<comment type="function">
    <text evidence="7">May play a role in DNA repair. It seems to be involved in an RecBC-independent recombinational process of DNA repair. It may act with RecF and RecO.</text>
</comment>
<reference evidence="10 12" key="3">
    <citation type="submission" date="2019-05" db="EMBL/GenBank/DDBJ databases">
        <title>Arcobacter cibarius and Arcobacter thereius providing challenges in identification an antibiotic susceptibility and Quinolone resistance.</title>
        <authorList>
            <person name="Busch A."/>
            <person name="Hanel I."/>
            <person name="Hotzel H."/>
            <person name="Tomaso H."/>
        </authorList>
    </citation>
    <scope>NUCLEOTIDE SEQUENCE [LARGE SCALE GENOMIC DNA]</scope>
    <source>
        <strain evidence="10 12">17CS1191_2</strain>
    </source>
</reference>
<dbReference type="Proteomes" id="UP000093281">
    <property type="component" value="Unassembled WGS sequence"/>
</dbReference>
<dbReference type="STRING" id="544718.AAX25_01271"/>
<evidence type="ECO:0000256" key="7">
    <source>
        <dbReference type="HAMAP-Rule" id="MF_00017"/>
    </source>
</evidence>
<dbReference type="Gene3D" id="1.10.8.420">
    <property type="entry name" value="RecR Domain 1"/>
    <property type="match status" value="1"/>
</dbReference>
<sequence>MNRGLEKFYELVEAFESLPTIGKKSALRLAYHIVMNDNYCGIKLSHSIENALRTIKKCKKCSSISENEICEYCLDDSRDSTKLCIVQSAKDIFVIEDSKEFDGKYFVIDELEQSAILKLHEFIKNNDVKNILFAITPSIANDAFILYIEDKLKGFDIRFTKIAQGVPTGVSLENVDLLSLSKAIQSKVEV</sequence>
<dbReference type="GO" id="GO:0006281">
    <property type="term" value="P:DNA repair"/>
    <property type="evidence" value="ECO:0007669"/>
    <property type="project" value="UniProtKB-UniRule"/>
</dbReference>
<dbReference type="PANTHER" id="PTHR30446">
    <property type="entry name" value="RECOMBINATION PROTEIN RECR"/>
    <property type="match status" value="1"/>
</dbReference>
<dbReference type="AlphaFoldDB" id="A0A1C0B6Z7"/>
<dbReference type="GO" id="GO:0006310">
    <property type="term" value="P:DNA recombination"/>
    <property type="evidence" value="ECO:0007669"/>
    <property type="project" value="UniProtKB-UniRule"/>
</dbReference>
<dbReference type="PROSITE" id="PS50880">
    <property type="entry name" value="TOPRIM"/>
    <property type="match status" value="1"/>
</dbReference>
<keyword evidence="4 7" id="KW-0862">Zinc</keyword>
<dbReference type="GO" id="GO:0008270">
    <property type="term" value="F:zinc ion binding"/>
    <property type="evidence" value="ECO:0007669"/>
    <property type="project" value="UniProtKB-KW"/>
</dbReference>
<evidence type="ECO:0000256" key="1">
    <source>
        <dbReference type="ARBA" id="ARBA00022723"/>
    </source>
</evidence>
<evidence type="ECO:0000259" key="8">
    <source>
        <dbReference type="PROSITE" id="PS50880"/>
    </source>
</evidence>
<dbReference type="InterPro" id="IPR000093">
    <property type="entry name" value="DNA_Rcmb_RecR"/>
</dbReference>
<evidence type="ECO:0000313" key="12">
    <source>
        <dbReference type="Proteomes" id="UP000308001"/>
    </source>
</evidence>
<accession>A0A1C0B6Z7</accession>
<keyword evidence="3 7" id="KW-0863">Zinc-finger</keyword>
<feature type="domain" description="Toprim" evidence="8">
    <location>
        <begin position="81"/>
        <end position="167"/>
    </location>
</feature>
<keyword evidence="6 7" id="KW-0234">DNA repair</keyword>
<feature type="zinc finger region" description="C4-type" evidence="7">
    <location>
        <begin position="58"/>
        <end position="73"/>
    </location>
</feature>
<dbReference type="GO" id="GO:0003677">
    <property type="term" value="F:DNA binding"/>
    <property type="evidence" value="ECO:0007669"/>
    <property type="project" value="UniProtKB-UniRule"/>
</dbReference>
<evidence type="ECO:0000313" key="11">
    <source>
        <dbReference type="Proteomes" id="UP000093281"/>
    </source>
</evidence>
<dbReference type="SUPFAM" id="SSF111304">
    <property type="entry name" value="Recombination protein RecR"/>
    <property type="match status" value="1"/>
</dbReference>
<dbReference type="Gene3D" id="3.40.1360.10">
    <property type="match status" value="1"/>
</dbReference>
<dbReference type="InterPro" id="IPR023627">
    <property type="entry name" value="Rcmb_RecR"/>
</dbReference>
<organism evidence="9 11">
    <name type="scientific">Aliarcobacter thereius</name>
    <dbReference type="NCBI Taxonomy" id="544718"/>
    <lineage>
        <taxon>Bacteria</taxon>
        <taxon>Pseudomonadati</taxon>
        <taxon>Campylobacterota</taxon>
        <taxon>Epsilonproteobacteria</taxon>
        <taxon>Campylobacterales</taxon>
        <taxon>Arcobacteraceae</taxon>
        <taxon>Aliarcobacter</taxon>
    </lineage>
</organism>
<evidence type="ECO:0000313" key="10">
    <source>
        <dbReference type="EMBL" id="TLS71954.1"/>
    </source>
</evidence>
<evidence type="ECO:0000256" key="5">
    <source>
        <dbReference type="ARBA" id="ARBA00023172"/>
    </source>
</evidence>
<protein>
    <recommendedName>
        <fullName evidence="7">Recombination protein RecR</fullName>
    </recommendedName>
</protein>
<comment type="similarity">
    <text evidence="7">Belongs to the RecR family.</text>
</comment>
<reference evidence="9" key="1">
    <citation type="submission" date="2015-05" db="EMBL/GenBank/DDBJ databases">
        <authorList>
            <person name="Wang D.B."/>
            <person name="Wang M."/>
        </authorList>
    </citation>
    <scope>NUCLEOTIDE SEQUENCE [LARGE SCALE GENOMIC DNA]</scope>
    <source>
        <strain evidence="9">DU22</strain>
    </source>
</reference>